<feature type="domain" description="Glycoside hydrolase family 3 N-terminal" evidence="7">
    <location>
        <begin position="66"/>
        <end position="367"/>
    </location>
</feature>
<evidence type="ECO:0000313" key="9">
    <source>
        <dbReference type="EMBL" id="MEU8137137.1"/>
    </source>
</evidence>
<dbReference type="Pfam" id="PF00933">
    <property type="entry name" value="Glyco_hydro_3"/>
    <property type="match status" value="1"/>
</dbReference>
<comment type="caution">
    <text evidence="9">The sequence shown here is derived from an EMBL/GenBank/DDBJ whole genome shotgun (WGS) entry which is preliminary data.</text>
</comment>
<reference evidence="9 10" key="1">
    <citation type="submission" date="2024-06" db="EMBL/GenBank/DDBJ databases">
        <title>The Natural Products Discovery Center: Release of the First 8490 Sequenced Strains for Exploring Actinobacteria Biosynthetic Diversity.</title>
        <authorList>
            <person name="Kalkreuter E."/>
            <person name="Kautsar S.A."/>
            <person name="Yang D."/>
            <person name="Bader C.D."/>
            <person name="Teijaro C.N."/>
            <person name="Fluegel L."/>
            <person name="Davis C.M."/>
            <person name="Simpson J.R."/>
            <person name="Lauterbach L."/>
            <person name="Steele A.D."/>
            <person name="Gui C."/>
            <person name="Meng S."/>
            <person name="Li G."/>
            <person name="Viehrig K."/>
            <person name="Ye F."/>
            <person name="Su P."/>
            <person name="Kiefer A.F."/>
            <person name="Nichols A."/>
            <person name="Cepeda A.J."/>
            <person name="Yan W."/>
            <person name="Fan B."/>
            <person name="Jiang Y."/>
            <person name="Adhikari A."/>
            <person name="Zheng C.-J."/>
            <person name="Schuster L."/>
            <person name="Cowan T.M."/>
            <person name="Smanski M.J."/>
            <person name="Chevrette M.G."/>
            <person name="De Carvalho L.P.S."/>
            <person name="Shen B."/>
        </authorList>
    </citation>
    <scope>NUCLEOTIDE SEQUENCE [LARGE SCALE GENOMIC DNA]</scope>
    <source>
        <strain evidence="9 10">NPDC048946</strain>
    </source>
</reference>
<accession>A0ABV3DPJ0</accession>
<gene>
    <name evidence="9" type="ORF">AB0C36_26925</name>
</gene>
<keyword evidence="10" id="KW-1185">Reference proteome</keyword>
<dbReference type="InterPro" id="IPR036962">
    <property type="entry name" value="Glyco_hydro_3_N_sf"/>
</dbReference>
<evidence type="ECO:0000256" key="1">
    <source>
        <dbReference type="ARBA" id="ARBA00000448"/>
    </source>
</evidence>
<feature type="domain" description="Glycoside hydrolase family 3 C-terminal" evidence="8">
    <location>
        <begin position="423"/>
        <end position="579"/>
    </location>
</feature>
<comment type="catalytic activity">
    <reaction evidence="1">
        <text>Hydrolysis of terminal, non-reducing beta-D-glucosyl residues with release of beta-D-glucose.</text>
        <dbReference type="EC" id="3.2.1.21"/>
    </reaction>
</comment>
<evidence type="ECO:0000313" key="10">
    <source>
        <dbReference type="Proteomes" id="UP001551482"/>
    </source>
</evidence>
<dbReference type="EMBL" id="JBEZFP010000080">
    <property type="protein sequence ID" value="MEU8137137.1"/>
    <property type="molecule type" value="Genomic_DNA"/>
</dbReference>
<dbReference type="SUPFAM" id="SSF51445">
    <property type="entry name" value="(Trans)glycosidases"/>
    <property type="match status" value="1"/>
</dbReference>
<dbReference type="InterPro" id="IPR002772">
    <property type="entry name" value="Glyco_hydro_3_C"/>
</dbReference>
<dbReference type="Gene3D" id="3.20.20.300">
    <property type="entry name" value="Glycoside hydrolase, family 3, N-terminal domain"/>
    <property type="match status" value="1"/>
</dbReference>
<evidence type="ECO:0000256" key="2">
    <source>
        <dbReference type="ARBA" id="ARBA00005336"/>
    </source>
</evidence>
<dbReference type="SUPFAM" id="SSF52279">
    <property type="entry name" value="Beta-D-glucan exohydrolase, C-terminal domain"/>
    <property type="match status" value="1"/>
</dbReference>
<evidence type="ECO:0000259" key="8">
    <source>
        <dbReference type="Pfam" id="PF01915"/>
    </source>
</evidence>
<proteinExistence type="inferred from homology"/>
<evidence type="ECO:0000256" key="3">
    <source>
        <dbReference type="ARBA" id="ARBA00012744"/>
    </source>
</evidence>
<dbReference type="InterPro" id="IPR001764">
    <property type="entry name" value="Glyco_hydro_3_N"/>
</dbReference>
<keyword evidence="6" id="KW-0326">Glycosidase</keyword>
<dbReference type="InterPro" id="IPR051915">
    <property type="entry name" value="Cellulose_Degrad_GH3"/>
</dbReference>
<dbReference type="InterPro" id="IPR017853">
    <property type="entry name" value="GH"/>
</dbReference>
<sequence>MALLPYQDPGVPVEARVDDLIARMTPQEKAGLLFHPPIAQGPDGTLSDATERLVGELGLSHFNVHKLADPRTTAQWHNRLQERAADTRLGIPVTLSSDPRHAFTDNPLASVFAGDFSRWPEFIGMAAAGDAELVREQADIVRREYLAVGLRVALHPMADLATEPRWARISGTFGEDAHLAARLVAAYVKGLQGETLGPDSVAAMTKHFPGGGPQLDGEDPHFSYGREQVYPGGMFEHHLIPFEAAFAAGGSQIMPYYGLPVGTEYEEVGFCFNADVIRDLLRGSYGFDGIVCADWNVLTAKSLGPVDIEARGWGVEELDVPDRVVKALEAGVDQFGGESCAPVVVDLLESGRLTADRVDRSVRRVLREKFRLGLFDERRYVDPDAAEAVVGHAEHRARGLDAQRRSTVLLTNRGETPALPLADGLRVYVERIDPDVAAGYAGEIVADPAQADVAVLRVNAPFEPRDGFMESMFRQGSLEFPDAERDRLLAIAAAVPTVVVLQLDRPAVATELAGACAALLADFGAEDGAVLDVVFGRHTPTAKLPFDMPSSMRAVRESRPDVPFDTAEPVFRFGHGLTY</sequence>
<dbReference type="PRINTS" id="PR00133">
    <property type="entry name" value="GLHYDRLASE3"/>
</dbReference>
<name>A0ABV3DPJ0_9ACTN</name>
<dbReference type="PANTHER" id="PTHR30620:SF16">
    <property type="entry name" value="LYSOSOMAL BETA GLUCOSIDASE"/>
    <property type="match status" value="1"/>
</dbReference>
<dbReference type="Gene3D" id="3.40.50.1700">
    <property type="entry name" value="Glycoside hydrolase family 3 C-terminal domain"/>
    <property type="match status" value="1"/>
</dbReference>
<keyword evidence="5 9" id="KW-0378">Hydrolase</keyword>
<dbReference type="EC" id="3.2.1.21" evidence="3"/>
<dbReference type="PANTHER" id="PTHR30620">
    <property type="entry name" value="PERIPLASMIC BETA-GLUCOSIDASE-RELATED"/>
    <property type="match status" value="1"/>
</dbReference>
<dbReference type="GO" id="GO:0016787">
    <property type="term" value="F:hydrolase activity"/>
    <property type="evidence" value="ECO:0007669"/>
    <property type="project" value="UniProtKB-KW"/>
</dbReference>
<evidence type="ECO:0000256" key="5">
    <source>
        <dbReference type="ARBA" id="ARBA00022801"/>
    </source>
</evidence>
<dbReference type="RefSeq" id="WP_358358587.1">
    <property type="nucleotide sequence ID" value="NZ_JBEZFP010000080.1"/>
</dbReference>
<protein>
    <recommendedName>
        <fullName evidence="3">beta-glucosidase</fullName>
        <ecNumber evidence="3">3.2.1.21</ecNumber>
    </recommendedName>
</protein>
<dbReference type="Proteomes" id="UP001551482">
    <property type="component" value="Unassembled WGS sequence"/>
</dbReference>
<comment type="similarity">
    <text evidence="2">Belongs to the glycosyl hydrolase 3 family.</text>
</comment>
<keyword evidence="4" id="KW-0732">Signal</keyword>
<organism evidence="9 10">
    <name type="scientific">Streptodolium elevatio</name>
    <dbReference type="NCBI Taxonomy" id="3157996"/>
    <lineage>
        <taxon>Bacteria</taxon>
        <taxon>Bacillati</taxon>
        <taxon>Actinomycetota</taxon>
        <taxon>Actinomycetes</taxon>
        <taxon>Kitasatosporales</taxon>
        <taxon>Streptomycetaceae</taxon>
        <taxon>Streptodolium</taxon>
    </lineage>
</organism>
<evidence type="ECO:0000256" key="4">
    <source>
        <dbReference type="ARBA" id="ARBA00022729"/>
    </source>
</evidence>
<evidence type="ECO:0000256" key="6">
    <source>
        <dbReference type="ARBA" id="ARBA00023295"/>
    </source>
</evidence>
<dbReference type="Pfam" id="PF01915">
    <property type="entry name" value="Glyco_hydro_3_C"/>
    <property type="match status" value="1"/>
</dbReference>
<dbReference type="InterPro" id="IPR036881">
    <property type="entry name" value="Glyco_hydro_3_C_sf"/>
</dbReference>
<evidence type="ECO:0000259" key="7">
    <source>
        <dbReference type="Pfam" id="PF00933"/>
    </source>
</evidence>